<evidence type="ECO:0000313" key="2">
    <source>
        <dbReference type="EMBL" id="QZT33887.1"/>
    </source>
</evidence>
<dbReference type="EMBL" id="CP082237">
    <property type="protein sequence ID" value="QZT33887.1"/>
    <property type="molecule type" value="Genomic_DNA"/>
</dbReference>
<accession>F5L4M4</accession>
<name>F5L4M4_CALTT</name>
<reference evidence="2" key="3">
    <citation type="submission" date="2021-08" db="EMBL/GenBank/DDBJ databases">
        <authorList>
            <person name="de Jong S."/>
            <person name="van den Broek M."/>
            <person name="Merkel A."/>
            <person name="de la Torre Cortes P."/>
            <person name="Kalamorz F."/>
            <person name="Cook G."/>
            <person name="van Loosdrecht M."/>
            <person name="McMillan D."/>
        </authorList>
    </citation>
    <scope>NUCLEOTIDE SEQUENCE</scope>
    <source>
        <strain evidence="2">TA2.A1</strain>
    </source>
</reference>
<dbReference type="RefSeq" id="WP_007503216.1">
    <property type="nucleotide sequence ID" value="NZ_AFCE01000087.1"/>
</dbReference>
<dbReference type="Proteomes" id="UP000010716">
    <property type="component" value="Unassembled WGS sequence"/>
</dbReference>
<dbReference type="EMBL" id="AFCE01000087">
    <property type="protein sequence ID" value="EGL83718.1"/>
    <property type="molecule type" value="Genomic_DNA"/>
</dbReference>
<dbReference type="OrthoDB" id="463882at2"/>
<keyword evidence="4" id="KW-1185">Reference proteome</keyword>
<organism evidence="1 3">
    <name type="scientific">Caldalkalibacillus thermarum (strain TA2.A1)</name>
    <dbReference type="NCBI Taxonomy" id="986075"/>
    <lineage>
        <taxon>Bacteria</taxon>
        <taxon>Bacillati</taxon>
        <taxon>Bacillota</taxon>
        <taxon>Bacilli</taxon>
        <taxon>Bacillales</taxon>
        <taxon>Bacillaceae</taxon>
        <taxon>Caldalkalibacillus</taxon>
    </lineage>
</organism>
<proteinExistence type="predicted"/>
<sequence>MRHLKIKRLVIGLLSLVCLGMASPTGVVLKGQLAAAQQGLPPSKTVTIEIEGIKEEMTLYLHEAKQLGFYTYLPQDMAAENKWKAMLAYFKPGGHKMYKAKLEILTRDEIESVEEMAEFIQGQLAEKGFTVEPSQARRFGFSAQEFRLSKDNLTGKVSIFEYNQRVFALIYHYPPEYGDGFETRMEIILDELVWYESGYK</sequence>
<evidence type="ECO:0000313" key="3">
    <source>
        <dbReference type="Proteomes" id="UP000010716"/>
    </source>
</evidence>
<dbReference type="eggNOG" id="ENOG50308ED">
    <property type="taxonomic scope" value="Bacteria"/>
</dbReference>
<evidence type="ECO:0000313" key="1">
    <source>
        <dbReference type="EMBL" id="EGL83718.1"/>
    </source>
</evidence>
<gene>
    <name evidence="1" type="ORF">CathTA2_0737</name>
    <name evidence="2" type="ORF">HUR95_17080</name>
</gene>
<dbReference type="KEGG" id="cthu:HUR95_17080"/>
<dbReference type="AlphaFoldDB" id="F5L4M4"/>
<reference evidence="1 3" key="1">
    <citation type="journal article" date="2011" name="J. Bacteriol.">
        <title>Draft genome sequence of the thermoalkaliphilic Caldalkalibacillus thermarum strain TA2.A1.</title>
        <authorList>
            <person name="Kalamorz F."/>
            <person name="Keis S."/>
            <person name="McMillan D.G."/>
            <person name="Olsson K."/>
            <person name="Stanton J.A."/>
            <person name="Stockwell P."/>
            <person name="Black M.A."/>
            <person name="Klingeman D.M."/>
            <person name="Land M.L."/>
            <person name="Han C.S."/>
            <person name="Martin S.L."/>
            <person name="Becher S.A."/>
            <person name="Peddie C.J."/>
            <person name="Morgan H.W."/>
            <person name="Matthies D."/>
            <person name="Preiss L."/>
            <person name="Meier T."/>
            <person name="Brown S.D."/>
            <person name="Cook G.M."/>
        </authorList>
    </citation>
    <scope>NUCLEOTIDE SEQUENCE [LARGE SCALE GENOMIC DNA]</scope>
    <source>
        <strain evidence="1 3">TA2.A1</strain>
    </source>
</reference>
<dbReference type="Proteomes" id="UP000825179">
    <property type="component" value="Chromosome"/>
</dbReference>
<protein>
    <submittedName>
        <fullName evidence="1">Uncharacterized protein</fullName>
    </submittedName>
</protein>
<evidence type="ECO:0000313" key="4">
    <source>
        <dbReference type="Proteomes" id="UP000825179"/>
    </source>
</evidence>
<reference evidence="2 4" key="2">
    <citation type="journal article" date="2020" name="Extremophiles">
        <title>Genomic analysis of Caldalkalibacillus thermarum TA2.A1 reveals aerobic alkaliphilic metabolism and evolutionary hallmarks linking alkaliphilic bacteria and plant life.</title>
        <authorList>
            <person name="de Jong S.I."/>
            <person name="van den Broek M.A."/>
            <person name="Merkel A.Y."/>
            <person name="de la Torre Cortes P."/>
            <person name="Kalamorz F."/>
            <person name="Cook G.M."/>
            <person name="van Loosdrecht M.C.M."/>
            <person name="McMillan D.G.G."/>
        </authorList>
    </citation>
    <scope>NUCLEOTIDE SEQUENCE [LARGE SCALE GENOMIC DNA]</scope>
    <source>
        <strain evidence="2 4">TA2.A1</strain>
    </source>
</reference>